<protein>
    <submittedName>
        <fullName evidence="1">Uncharacterized protein</fullName>
    </submittedName>
</protein>
<accession>A0A7J6VGH8</accession>
<dbReference type="Proteomes" id="UP000554482">
    <property type="component" value="Unassembled WGS sequence"/>
</dbReference>
<keyword evidence="2" id="KW-1185">Reference proteome</keyword>
<reference evidence="1 2" key="1">
    <citation type="submission" date="2020-06" db="EMBL/GenBank/DDBJ databases">
        <title>Transcriptomic and genomic resources for Thalictrum thalictroides and T. hernandezii: Facilitating candidate gene discovery in an emerging model plant lineage.</title>
        <authorList>
            <person name="Arias T."/>
            <person name="Riano-Pachon D.M."/>
            <person name="Di Stilio V.S."/>
        </authorList>
    </citation>
    <scope>NUCLEOTIDE SEQUENCE [LARGE SCALE GENOMIC DNA]</scope>
    <source>
        <strain evidence="2">cv. WT478/WT964</strain>
        <tissue evidence="1">Leaves</tissue>
    </source>
</reference>
<gene>
    <name evidence="1" type="ORF">FRX31_027021</name>
</gene>
<sequence>GIFKLLDGILPINEFSPKGKHEQPPPQGGSIKTTIKLDQKLPQGILTDDTFGGQQWVTFEYHNLPSQFCEYCRLMGHAIPHCNQRKNQAQERINRNLIQGHQCPSTIHQEEDMELNVHQTREIFSYYESMM</sequence>
<dbReference type="OrthoDB" id="1750606at2759"/>
<evidence type="ECO:0000313" key="1">
    <source>
        <dbReference type="EMBL" id="KAF5183392.1"/>
    </source>
</evidence>
<comment type="caution">
    <text evidence="1">The sequence shown here is derived from an EMBL/GenBank/DDBJ whole genome shotgun (WGS) entry which is preliminary data.</text>
</comment>
<organism evidence="1 2">
    <name type="scientific">Thalictrum thalictroides</name>
    <name type="common">Rue-anemone</name>
    <name type="synonym">Anemone thalictroides</name>
    <dbReference type="NCBI Taxonomy" id="46969"/>
    <lineage>
        <taxon>Eukaryota</taxon>
        <taxon>Viridiplantae</taxon>
        <taxon>Streptophyta</taxon>
        <taxon>Embryophyta</taxon>
        <taxon>Tracheophyta</taxon>
        <taxon>Spermatophyta</taxon>
        <taxon>Magnoliopsida</taxon>
        <taxon>Ranunculales</taxon>
        <taxon>Ranunculaceae</taxon>
        <taxon>Thalictroideae</taxon>
        <taxon>Thalictrum</taxon>
    </lineage>
</organism>
<name>A0A7J6VGH8_THATH</name>
<dbReference type="EMBL" id="JABWDY010033493">
    <property type="protein sequence ID" value="KAF5183392.1"/>
    <property type="molecule type" value="Genomic_DNA"/>
</dbReference>
<evidence type="ECO:0000313" key="2">
    <source>
        <dbReference type="Proteomes" id="UP000554482"/>
    </source>
</evidence>
<dbReference type="AlphaFoldDB" id="A0A7J6VGH8"/>
<proteinExistence type="predicted"/>
<feature type="non-terminal residue" evidence="1">
    <location>
        <position position="1"/>
    </location>
</feature>